<dbReference type="InterPro" id="IPR013822">
    <property type="entry name" value="Signal_recog_particl_SRP54_hlx"/>
</dbReference>
<sequence>MFGFLKRNKQQEEQQATPEQEAERRSQEDAVESASTDEVTPEPEPRLEEKGEPATASEPARQSGSATEPEEDVVPGLASEPEPASAPARAALQEKPVSEKKGWFARIRAGLGKTRANLTDGLADLFMGRKQIDDDLMEELETHLLMADVGIEATTDIIDRLADRVSRKELKDPQALYRALQEELAAMLEPVTRPMALPPKGEGPFVILVVGVNGVGKTTTIGKLTQRFQRDGRSVMLAAGDTFRAAAVEQLKVWGERNDVPVIAQHTGADSASVIFDALSAAKARGVDVLIADTAGRLHNKAHLMEELKKVHRVMGKVDASAPHEVMLVLDAGTGQNALSQASTFNEAVPITGVTLTKLDGTAKGGIIFALARQLGTPIRFIGVGESLDDLRPFVASEFVDALFDREPDSPAP</sequence>
<comment type="similarity">
    <text evidence="9">Belongs to the GTP-binding SRP family. FtsY subfamily.</text>
</comment>
<dbReference type="SMART" id="SM00382">
    <property type="entry name" value="AAA"/>
    <property type="match status" value="1"/>
</dbReference>
<gene>
    <name evidence="9 12" type="primary">ftsY</name>
    <name evidence="12" type="ORF">ABE960_13840</name>
</gene>
<comment type="subcellular location">
    <subcellularLocation>
        <location evidence="9">Cell membrane</location>
        <topology evidence="9">Peripheral membrane protein</topology>
        <orientation evidence="9">Cytoplasmic side</orientation>
    </subcellularLocation>
    <subcellularLocation>
        <location evidence="9">Cytoplasm</location>
    </subcellularLocation>
</comment>
<dbReference type="SMART" id="SM00962">
    <property type="entry name" value="SRP54"/>
    <property type="match status" value="1"/>
</dbReference>
<evidence type="ECO:0000256" key="3">
    <source>
        <dbReference type="ARBA" id="ARBA00022741"/>
    </source>
</evidence>
<feature type="binding site" evidence="9">
    <location>
        <begin position="293"/>
        <end position="297"/>
    </location>
    <ligand>
        <name>GTP</name>
        <dbReference type="ChEBI" id="CHEBI:37565"/>
    </ligand>
</feature>
<reference evidence="12 13" key="1">
    <citation type="submission" date="2024-05" db="EMBL/GenBank/DDBJ databases">
        <title>Halomonas sp. SSM6 16S ribosomal RNA gene Genome sequencing and assembly.</title>
        <authorList>
            <person name="Yook S."/>
        </authorList>
    </citation>
    <scope>NUCLEOTIDE SEQUENCE [LARGE SCALE GENOMIC DNA]</scope>
    <source>
        <strain evidence="12 13">SSM6</strain>
    </source>
</reference>
<dbReference type="NCBIfam" id="TIGR00064">
    <property type="entry name" value="ftsY"/>
    <property type="match status" value="1"/>
</dbReference>
<dbReference type="InterPro" id="IPR000897">
    <property type="entry name" value="SRP54_GTPase_dom"/>
</dbReference>
<dbReference type="InterPro" id="IPR027417">
    <property type="entry name" value="P-loop_NTPase"/>
</dbReference>
<dbReference type="Gene3D" id="3.40.50.300">
    <property type="entry name" value="P-loop containing nucleotide triphosphate hydrolases"/>
    <property type="match status" value="1"/>
</dbReference>
<evidence type="ECO:0000256" key="6">
    <source>
        <dbReference type="ARBA" id="ARBA00023136"/>
    </source>
</evidence>
<evidence type="ECO:0000256" key="1">
    <source>
        <dbReference type="ARBA" id="ARBA00022475"/>
    </source>
</evidence>
<dbReference type="EC" id="3.6.5.4" evidence="9"/>
<dbReference type="InterPro" id="IPR004390">
    <property type="entry name" value="SR_rcpt_FtsY"/>
</dbReference>
<dbReference type="RefSeq" id="WP_349762887.1">
    <property type="nucleotide sequence ID" value="NZ_JBEGCJ010000006.1"/>
</dbReference>
<accession>A0ABV1NJK1</accession>
<evidence type="ECO:0000256" key="7">
    <source>
        <dbReference type="ARBA" id="ARBA00023170"/>
    </source>
</evidence>
<dbReference type="PANTHER" id="PTHR43134">
    <property type="entry name" value="SIGNAL RECOGNITION PARTICLE RECEPTOR SUBUNIT ALPHA"/>
    <property type="match status" value="1"/>
</dbReference>
<dbReference type="Proteomes" id="UP001442468">
    <property type="component" value="Unassembled WGS sequence"/>
</dbReference>
<comment type="subunit">
    <text evidence="9">Part of the signal recognition particle protein translocation system, which is composed of SRP and FtsY. SRP is a ribonucleoprotein composed of Ffh and a 4.5S RNA molecule.</text>
</comment>
<evidence type="ECO:0000256" key="5">
    <source>
        <dbReference type="ARBA" id="ARBA00023134"/>
    </source>
</evidence>
<evidence type="ECO:0000256" key="9">
    <source>
        <dbReference type="HAMAP-Rule" id="MF_00920"/>
    </source>
</evidence>
<protein>
    <recommendedName>
        <fullName evidence="9">Signal recognition particle receptor FtsY</fullName>
        <shortName evidence="9">SRP receptor</shortName>
        <ecNumber evidence="9">3.6.5.4</ecNumber>
    </recommendedName>
</protein>
<keyword evidence="3 9" id="KW-0547">Nucleotide-binding</keyword>
<dbReference type="PROSITE" id="PS00300">
    <property type="entry name" value="SRP54"/>
    <property type="match status" value="1"/>
</dbReference>
<evidence type="ECO:0000313" key="12">
    <source>
        <dbReference type="EMBL" id="MEQ6918600.1"/>
    </source>
</evidence>
<evidence type="ECO:0000256" key="4">
    <source>
        <dbReference type="ARBA" id="ARBA00022801"/>
    </source>
</evidence>
<evidence type="ECO:0000256" key="10">
    <source>
        <dbReference type="SAM" id="MobiDB-lite"/>
    </source>
</evidence>
<comment type="catalytic activity">
    <reaction evidence="8 9">
        <text>GTP + H2O = GDP + phosphate + H(+)</text>
        <dbReference type="Rhea" id="RHEA:19669"/>
        <dbReference type="ChEBI" id="CHEBI:15377"/>
        <dbReference type="ChEBI" id="CHEBI:15378"/>
        <dbReference type="ChEBI" id="CHEBI:37565"/>
        <dbReference type="ChEBI" id="CHEBI:43474"/>
        <dbReference type="ChEBI" id="CHEBI:58189"/>
        <dbReference type="EC" id="3.6.5.4"/>
    </reaction>
</comment>
<feature type="domain" description="SRP54-type proteins GTP-binding" evidence="11">
    <location>
        <begin position="378"/>
        <end position="391"/>
    </location>
</feature>
<keyword evidence="2 9" id="KW-0963">Cytoplasm</keyword>
<keyword evidence="6 9" id="KW-0472">Membrane</keyword>
<evidence type="ECO:0000313" key="13">
    <source>
        <dbReference type="Proteomes" id="UP001442468"/>
    </source>
</evidence>
<evidence type="ECO:0000256" key="2">
    <source>
        <dbReference type="ARBA" id="ARBA00022490"/>
    </source>
</evidence>
<feature type="compositionally biased region" description="Basic and acidic residues" evidence="10">
    <location>
        <begin position="43"/>
        <end position="52"/>
    </location>
</feature>
<name>A0ABV1NJK1_9GAMM</name>
<feature type="binding site" evidence="9">
    <location>
        <begin position="357"/>
        <end position="360"/>
    </location>
    <ligand>
        <name>GTP</name>
        <dbReference type="ChEBI" id="CHEBI:37565"/>
    </ligand>
</feature>
<dbReference type="Pfam" id="PF02881">
    <property type="entry name" value="SRP54_N"/>
    <property type="match status" value="1"/>
</dbReference>
<proteinExistence type="inferred from homology"/>
<feature type="region of interest" description="Disordered" evidence="10">
    <location>
        <begin position="1"/>
        <end position="96"/>
    </location>
</feature>
<keyword evidence="1 9" id="KW-1003">Cell membrane</keyword>
<dbReference type="InterPro" id="IPR042101">
    <property type="entry name" value="SRP54_N_sf"/>
</dbReference>
<dbReference type="SUPFAM" id="SSF47364">
    <property type="entry name" value="Domain of the SRP/SRP receptor G-proteins"/>
    <property type="match status" value="1"/>
</dbReference>
<comment type="caution">
    <text evidence="12">The sequence shown here is derived from an EMBL/GenBank/DDBJ whole genome shotgun (WGS) entry which is preliminary data.</text>
</comment>
<dbReference type="HAMAP" id="MF_00920">
    <property type="entry name" value="FtsY"/>
    <property type="match status" value="1"/>
</dbReference>
<evidence type="ECO:0000259" key="11">
    <source>
        <dbReference type="PROSITE" id="PS00300"/>
    </source>
</evidence>
<comment type="function">
    <text evidence="9">Involved in targeting and insertion of nascent membrane proteins into the cytoplasmic membrane. Acts as a receptor for the complex formed by the signal recognition particle (SRP) and the ribosome-nascent chain (RNC). Interaction with SRP-RNC leads to the transfer of the RNC complex to the Sec translocase for insertion into the membrane, the hydrolysis of GTP by both Ffh and FtsY, and the dissociation of the SRP-FtsY complex into the individual components.</text>
</comment>
<dbReference type="SMART" id="SM00963">
    <property type="entry name" value="SRP54_N"/>
    <property type="match status" value="1"/>
</dbReference>
<evidence type="ECO:0000256" key="8">
    <source>
        <dbReference type="ARBA" id="ARBA00048027"/>
    </source>
</evidence>
<keyword evidence="13" id="KW-1185">Reference proteome</keyword>
<organism evidence="12 13">
    <name type="scientific">Halomonas aquatica</name>
    <dbReference type="NCBI Taxonomy" id="3151123"/>
    <lineage>
        <taxon>Bacteria</taxon>
        <taxon>Pseudomonadati</taxon>
        <taxon>Pseudomonadota</taxon>
        <taxon>Gammaproteobacteria</taxon>
        <taxon>Oceanospirillales</taxon>
        <taxon>Halomonadaceae</taxon>
        <taxon>Halomonas</taxon>
    </lineage>
</organism>
<keyword evidence="5 9" id="KW-0342">GTP-binding</keyword>
<dbReference type="Gene3D" id="1.20.120.140">
    <property type="entry name" value="Signal recognition particle SRP54, nucleotide-binding domain"/>
    <property type="match status" value="1"/>
</dbReference>
<dbReference type="Pfam" id="PF00448">
    <property type="entry name" value="SRP54"/>
    <property type="match status" value="1"/>
</dbReference>
<dbReference type="SUPFAM" id="SSF52540">
    <property type="entry name" value="P-loop containing nucleoside triphosphate hydrolases"/>
    <property type="match status" value="1"/>
</dbReference>
<dbReference type="CDD" id="cd17874">
    <property type="entry name" value="FtsY"/>
    <property type="match status" value="1"/>
</dbReference>
<feature type="compositionally biased region" description="Low complexity" evidence="10">
    <location>
        <begin position="78"/>
        <end position="91"/>
    </location>
</feature>
<keyword evidence="7 9" id="KW-0675">Receptor</keyword>
<dbReference type="PANTHER" id="PTHR43134:SF1">
    <property type="entry name" value="SIGNAL RECOGNITION PARTICLE RECEPTOR SUBUNIT ALPHA"/>
    <property type="match status" value="1"/>
</dbReference>
<keyword evidence="4 9" id="KW-0378">Hydrolase</keyword>
<dbReference type="InterPro" id="IPR003593">
    <property type="entry name" value="AAA+_ATPase"/>
</dbReference>
<dbReference type="InterPro" id="IPR036225">
    <property type="entry name" value="SRP/SRP_N"/>
</dbReference>
<dbReference type="EMBL" id="JBEGCJ010000006">
    <property type="protein sequence ID" value="MEQ6918600.1"/>
    <property type="molecule type" value="Genomic_DNA"/>
</dbReference>
<feature type="binding site" evidence="9">
    <location>
        <begin position="211"/>
        <end position="218"/>
    </location>
    <ligand>
        <name>GTP</name>
        <dbReference type="ChEBI" id="CHEBI:37565"/>
    </ligand>
</feature>